<dbReference type="SUPFAM" id="SSF55550">
    <property type="entry name" value="SH2 domain"/>
    <property type="match status" value="1"/>
</dbReference>
<dbReference type="Proteomes" id="UP000054783">
    <property type="component" value="Unassembled WGS sequence"/>
</dbReference>
<dbReference type="SMART" id="SM00451">
    <property type="entry name" value="ZnF_U1"/>
    <property type="match status" value="1"/>
</dbReference>
<proteinExistence type="inferred from homology"/>
<gene>
    <name evidence="12" type="ORF">T12_3021</name>
</gene>
<dbReference type="GO" id="GO:0005685">
    <property type="term" value="C:U1 snRNP"/>
    <property type="evidence" value="ECO:0007669"/>
    <property type="project" value="InterPro"/>
</dbReference>
<evidence type="ECO:0000256" key="7">
    <source>
        <dbReference type="ARBA" id="ARBA00023274"/>
    </source>
</evidence>
<dbReference type="PROSITE" id="PS50001">
    <property type="entry name" value="SH2"/>
    <property type="match status" value="1"/>
</dbReference>
<dbReference type="InterPro" id="IPR013085">
    <property type="entry name" value="U1-CZ_Znf_C2H2"/>
</dbReference>
<evidence type="ECO:0000256" key="5">
    <source>
        <dbReference type="ARBA" id="ARBA00022884"/>
    </source>
</evidence>
<organism evidence="12 13">
    <name type="scientific">Trichinella patagoniensis</name>
    <dbReference type="NCBI Taxonomy" id="990121"/>
    <lineage>
        <taxon>Eukaryota</taxon>
        <taxon>Metazoa</taxon>
        <taxon>Ecdysozoa</taxon>
        <taxon>Nematoda</taxon>
        <taxon>Enoplea</taxon>
        <taxon>Dorylaimia</taxon>
        <taxon>Trichinellida</taxon>
        <taxon>Trichinellidae</taxon>
        <taxon>Trichinella</taxon>
    </lineage>
</organism>
<evidence type="ECO:0000256" key="2">
    <source>
        <dbReference type="ARBA" id="ARBA00022723"/>
    </source>
</evidence>
<dbReference type="InterPro" id="IPR036236">
    <property type="entry name" value="Znf_C2H2_sf"/>
</dbReference>
<dbReference type="PANTHER" id="PTHR14388">
    <property type="entry name" value="T CELL-SPECIFIC ADAPTER PROTEIN TSAD"/>
    <property type="match status" value="1"/>
</dbReference>
<accession>A0A0V0ZUX5</accession>
<dbReference type="OrthoDB" id="10003345at2759"/>
<evidence type="ECO:0000256" key="9">
    <source>
        <dbReference type="PROSITE-ProRule" id="PRU00191"/>
    </source>
</evidence>
<protein>
    <submittedName>
        <fullName evidence="12">U1 small nuclear ribonucleoprotein C</fullName>
    </submittedName>
</protein>
<comment type="subcellular location">
    <subcellularLocation>
        <location evidence="1">Nucleus</location>
    </subcellularLocation>
</comment>
<dbReference type="STRING" id="990121.A0A0V0ZUX5"/>
<evidence type="ECO:0000259" key="10">
    <source>
        <dbReference type="PROSITE" id="PS50001"/>
    </source>
</evidence>
<dbReference type="GO" id="GO:0005737">
    <property type="term" value="C:cytoplasm"/>
    <property type="evidence" value="ECO:0007669"/>
    <property type="project" value="TreeGrafter"/>
</dbReference>
<dbReference type="InterPro" id="IPR000690">
    <property type="entry name" value="Matrin/U1-C_Znf_C2H2"/>
</dbReference>
<keyword evidence="3" id="KW-0863">Zinc-finger</keyword>
<dbReference type="InterPro" id="IPR036860">
    <property type="entry name" value="SH2_dom_sf"/>
</dbReference>
<keyword evidence="7 12" id="KW-0687">Ribonucleoprotein</keyword>
<dbReference type="SMART" id="SM00252">
    <property type="entry name" value="SH2"/>
    <property type="match status" value="1"/>
</dbReference>
<dbReference type="PROSITE" id="PS50171">
    <property type="entry name" value="ZF_MATRIN"/>
    <property type="match status" value="1"/>
</dbReference>
<evidence type="ECO:0000313" key="13">
    <source>
        <dbReference type="Proteomes" id="UP000054783"/>
    </source>
</evidence>
<dbReference type="InterPro" id="IPR000980">
    <property type="entry name" value="SH2"/>
</dbReference>
<dbReference type="PANTHER" id="PTHR14388:SF17">
    <property type="entry name" value="SH2 DOMAIN-CONTAINING PROTEIN"/>
    <property type="match status" value="1"/>
</dbReference>
<feature type="domain" description="Matrin-type" evidence="11">
    <location>
        <begin position="20"/>
        <end position="52"/>
    </location>
</feature>
<evidence type="ECO:0000256" key="6">
    <source>
        <dbReference type="ARBA" id="ARBA00023242"/>
    </source>
</evidence>
<dbReference type="HAMAP" id="MF_03153">
    <property type="entry name" value="U1_C"/>
    <property type="match status" value="1"/>
</dbReference>
<keyword evidence="13" id="KW-1185">Reference proteome</keyword>
<evidence type="ECO:0000313" key="12">
    <source>
        <dbReference type="EMBL" id="KRY15843.1"/>
    </source>
</evidence>
<dbReference type="Pfam" id="PF06220">
    <property type="entry name" value="zf-U1"/>
    <property type="match status" value="1"/>
</dbReference>
<dbReference type="AlphaFoldDB" id="A0A0V0ZUX5"/>
<comment type="caution">
    <text evidence="12">The sequence shown here is derived from an EMBL/GenBank/DDBJ whole genome shotgun (WGS) entry which is preliminary data.</text>
</comment>
<dbReference type="EMBL" id="JYDQ01000088">
    <property type="protein sequence ID" value="KRY15843.1"/>
    <property type="molecule type" value="Genomic_DNA"/>
</dbReference>
<keyword evidence="6" id="KW-0539">Nucleus</keyword>
<keyword evidence="2" id="KW-0479">Metal-binding</keyword>
<name>A0A0V0ZUX5_9BILA</name>
<dbReference type="InterPro" id="IPR017340">
    <property type="entry name" value="U1_snRNP-C"/>
</dbReference>
<dbReference type="FunFam" id="3.30.160.60:FF:000059">
    <property type="entry name" value="U1 small nuclear ribonucleoprotein C"/>
    <property type="match status" value="1"/>
</dbReference>
<keyword evidence="5" id="KW-0694">RNA-binding</keyword>
<dbReference type="SUPFAM" id="SSF57667">
    <property type="entry name" value="beta-beta-alpha zinc fingers"/>
    <property type="match status" value="1"/>
</dbReference>
<comment type="subunit">
    <text evidence="8">Component of the U1 snRNP. The U1 snRNP is composed of the U1 snRNA and the 7 core Sm proteins SNRPB, SNRPD1, SNRPD2, SNRPD3, SNRPE, SNRPF and SNRPG that assemble in a heptameric protein ring on the Sm site of the small nuclear RNA to form the core snRNP, and at least 3 U1 snRNP-specific proteins SNRNP70/U1-70K, SNRPA/U1-A and SNRPC/U1-C. SNRPC/U1-C interacts with U1 snRNA and the 5' splice-site region of the pre-mRNA. Interacts (via N-terminus) with TIA1 (via C-terminus); thereby promoting spliceosomal U1 snRNP recruitment to 5' splice sites.</text>
</comment>
<keyword evidence="4" id="KW-0862">Zinc</keyword>
<dbReference type="GO" id="GO:0030627">
    <property type="term" value="F:pre-mRNA 5'-splice site binding"/>
    <property type="evidence" value="ECO:0007669"/>
    <property type="project" value="InterPro"/>
</dbReference>
<evidence type="ECO:0000256" key="1">
    <source>
        <dbReference type="ARBA" id="ARBA00004123"/>
    </source>
</evidence>
<dbReference type="Pfam" id="PF00017">
    <property type="entry name" value="SH2"/>
    <property type="match status" value="1"/>
</dbReference>
<reference evidence="12 13" key="1">
    <citation type="submission" date="2015-01" db="EMBL/GenBank/DDBJ databases">
        <title>Evolution of Trichinella species and genotypes.</title>
        <authorList>
            <person name="Korhonen P.K."/>
            <person name="Edoardo P."/>
            <person name="Giuseppe L.R."/>
            <person name="Gasser R.B."/>
        </authorList>
    </citation>
    <scope>NUCLEOTIDE SEQUENCE [LARGE SCALE GENOMIC DNA]</scope>
    <source>
        <strain evidence="12">ISS2496</strain>
    </source>
</reference>
<dbReference type="Gene3D" id="3.30.505.10">
    <property type="entry name" value="SH2 domain"/>
    <property type="match status" value="1"/>
</dbReference>
<evidence type="ECO:0000256" key="4">
    <source>
        <dbReference type="ARBA" id="ARBA00022833"/>
    </source>
</evidence>
<evidence type="ECO:0000256" key="3">
    <source>
        <dbReference type="ARBA" id="ARBA00022771"/>
    </source>
</evidence>
<evidence type="ECO:0000256" key="8">
    <source>
        <dbReference type="ARBA" id="ARBA00046357"/>
    </source>
</evidence>
<feature type="non-terminal residue" evidence="12">
    <location>
        <position position="1"/>
    </location>
</feature>
<feature type="domain" description="SH2" evidence="10">
    <location>
        <begin position="473"/>
        <end position="571"/>
    </location>
</feature>
<dbReference type="InterPro" id="IPR003604">
    <property type="entry name" value="Matrin/U1-like-C_Znf_C2H2"/>
</dbReference>
<sequence>LLQFLLKHFEYNFWSKMPKYFCDYCDTHLTHDSPSVRKTHNSGRKHKENVRMYYQQWMEDQAQKLVDATAKAFKEGKIPANPIVGMMRPPMIPPGAMVPGSVPGMPVGIPPQGMNLPGMTPGVPYMVPPPNPMSSMPQNVVRPPIQGVVPPHGAPMPVGSGHPGPIPRPMQITPQAVPPRPAHDAGLALLRLCPVAFSNSRDAMRWRLWGFILHFVCLGQIVHKAIGMSILEKILNDLYVDPLLLAELDESLKQLLFCKMREEQVRRWMLREKELEKIESATVSKRSETRVKWILDEKGEPCVWVLGEDQERGSPVESIPDDMTDRELYSAKNNELNGETFKQENGLEKQLPNNGNGNASLDELDFNFDARMGEMNIANGIQKIPVSEDVLRDVEEQIRSMARKAREQHWLQTLSVDSRVQALSKTYDEKPANVSARMDQSHLSRSAILQWYRTEEFPRAAGVEMDRRTFAFWFHGILNRSNAERLLHAKQVGAYLVRISEKICGYVLSYQAGFKVKHFMVLSFKEGYHFVELIFQFQKIPISENGQEILREAIGPSPSPEYVELLDLFRL</sequence>
<evidence type="ECO:0000259" key="11">
    <source>
        <dbReference type="PROSITE" id="PS50171"/>
    </source>
</evidence>
<dbReference type="Gene3D" id="3.30.160.60">
    <property type="entry name" value="Classic Zinc Finger"/>
    <property type="match status" value="1"/>
</dbReference>
<dbReference type="GO" id="GO:0000395">
    <property type="term" value="P:mRNA 5'-splice site recognition"/>
    <property type="evidence" value="ECO:0007669"/>
    <property type="project" value="InterPro"/>
</dbReference>
<dbReference type="GO" id="GO:0008270">
    <property type="term" value="F:zinc ion binding"/>
    <property type="evidence" value="ECO:0007669"/>
    <property type="project" value="UniProtKB-KW"/>
</dbReference>
<keyword evidence="9" id="KW-0727">SH2 domain</keyword>